<dbReference type="GO" id="GO:0004222">
    <property type="term" value="F:metalloendopeptidase activity"/>
    <property type="evidence" value="ECO:0007669"/>
    <property type="project" value="TreeGrafter"/>
</dbReference>
<evidence type="ECO:0000259" key="3">
    <source>
        <dbReference type="Pfam" id="PF01551"/>
    </source>
</evidence>
<dbReference type="EMBL" id="LCPO01000008">
    <property type="protein sequence ID" value="KKU99024.1"/>
    <property type="molecule type" value="Genomic_DNA"/>
</dbReference>
<dbReference type="InterPro" id="IPR050570">
    <property type="entry name" value="Cell_wall_metabolism_enzyme"/>
</dbReference>
<evidence type="ECO:0000313" key="5">
    <source>
        <dbReference type="Proteomes" id="UP000034600"/>
    </source>
</evidence>
<feature type="domain" description="M23ase beta-sheet core" evidence="3">
    <location>
        <begin position="211"/>
        <end position="305"/>
    </location>
</feature>
<dbReference type="PANTHER" id="PTHR21666:SF289">
    <property type="entry name" value="L-ALA--D-GLU ENDOPEPTIDASE"/>
    <property type="match status" value="1"/>
</dbReference>
<dbReference type="InterPro" id="IPR011055">
    <property type="entry name" value="Dup_hybrid_motif"/>
</dbReference>
<reference evidence="4 5" key="1">
    <citation type="journal article" date="2015" name="Nature">
        <title>rRNA introns, odd ribosomes, and small enigmatic genomes across a large radiation of phyla.</title>
        <authorList>
            <person name="Brown C.T."/>
            <person name="Hug L.A."/>
            <person name="Thomas B.C."/>
            <person name="Sharon I."/>
            <person name="Castelle C.J."/>
            <person name="Singh A."/>
            <person name="Wilkins M.J."/>
            <person name="Williams K.H."/>
            <person name="Banfield J.F."/>
        </authorList>
    </citation>
    <scope>NUCLEOTIDE SEQUENCE [LARGE SCALE GENOMIC DNA]</scope>
</reference>
<organism evidence="4 5">
    <name type="scientific">Candidatus Jorgensenbacteria bacterium GW2011_GWC1_48_8</name>
    <dbReference type="NCBI Taxonomy" id="1618666"/>
    <lineage>
        <taxon>Bacteria</taxon>
        <taxon>Candidatus Joergenseniibacteriota</taxon>
    </lineage>
</organism>
<name>A0A0G1UXQ5_9BACT</name>
<dbReference type="AlphaFoldDB" id="A0A0G1UXQ5"/>
<comment type="caution">
    <text evidence="4">The sequence shown here is derived from an EMBL/GenBank/DDBJ whole genome shotgun (WGS) entry which is preliminary data.</text>
</comment>
<dbReference type="Gene3D" id="2.70.70.10">
    <property type="entry name" value="Glucose Permease (Domain IIA)"/>
    <property type="match status" value="1"/>
</dbReference>
<dbReference type="CDD" id="cd12797">
    <property type="entry name" value="M23_peptidase"/>
    <property type="match status" value="1"/>
</dbReference>
<dbReference type="PANTHER" id="PTHR21666">
    <property type="entry name" value="PEPTIDASE-RELATED"/>
    <property type="match status" value="1"/>
</dbReference>
<keyword evidence="1" id="KW-0732">Signal</keyword>
<dbReference type="InterPro" id="IPR016047">
    <property type="entry name" value="M23ase_b-sheet_dom"/>
</dbReference>
<dbReference type="Pfam" id="PF01551">
    <property type="entry name" value="Peptidase_M23"/>
    <property type="match status" value="1"/>
</dbReference>
<dbReference type="Proteomes" id="UP000034600">
    <property type="component" value="Unassembled WGS sequence"/>
</dbReference>
<sequence length="313" mass="33623">MRFLLISLVFAIGALFIFFAFSTETESPAVSPSETASLSMPAPGAPPEPEMEKPETPAAEMNVINPAVQTGETLIVQFNKEPRSAILNGKTIAVFPYQNDFRAIVPIPLGTKTGTSSIAAEFANGGHFEKTIAVKSGKAKTIVLPPPPKLGMTDKQIVQNLATVNQVVRKTVEEAADITRFNEPFGLPLYDNRKISSAFGEVRQTGSERITHLGVDFDNPKGRMVAAINAGLVKSAYLDPIYGNTVIVDHGRGVYSLYMHMNTMKVKDGDIVKKGTILGTVGDTGLASAPHLHLSIKINGVSVDPIQFVSAFR</sequence>
<evidence type="ECO:0000313" key="4">
    <source>
        <dbReference type="EMBL" id="KKU99024.1"/>
    </source>
</evidence>
<proteinExistence type="predicted"/>
<evidence type="ECO:0000256" key="2">
    <source>
        <dbReference type="SAM" id="MobiDB-lite"/>
    </source>
</evidence>
<feature type="region of interest" description="Disordered" evidence="2">
    <location>
        <begin position="30"/>
        <end position="56"/>
    </location>
</feature>
<gene>
    <name evidence="4" type="ORF">UY32_C0008G0015</name>
</gene>
<evidence type="ECO:0000256" key="1">
    <source>
        <dbReference type="ARBA" id="ARBA00022729"/>
    </source>
</evidence>
<dbReference type="SUPFAM" id="SSF51261">
    <property type="entry name" value="Duplicated hybrid motif"/>
    <property type="match status" value="1"/>
</dbReference>
<accession>A0A0G1UXQ5</accession>
<protein>
    <submittedName>
        <fullName evidence="4">Peptidase M23</fullName>
    </submittedName>
</protein>